<dbReference type="Gene3D" id="1.20.58.300">
    <property type="entry name" value="FlgN-like"/>
    <property type="match status" value="1"/>
</dbReference>
<dbReference type="SUPFAM" id="SSF140566">
    <property type="entry name" value="FlgN-like"/>
    <property type="match status" value="1"/>
</dbReference>
<dbReference type="RefSeq" id="WP_066388341.1">
    <property type="nucleotide sequence ID" value="NZ_CP022572.1"/>
</dbReference>
<evidence type="ECO:0000256" key="1">
    <source>
        <dbReference type="ARBA" id="ARBA00022795"/>
    </source>
</evidence>
<organism evidence="2 3">
    <name type="scientific">Neobacillus mesonae</name>
    <dbReference type="NCBI Taxonomy" id="1193713"/>
    <lineage>
        <taxon>Bacteria</taxon>
        <taxon>Bacillati</taxon>
        <taxon>Bacillota</taxon>
        <taxon>Bacilli</taxon>
        <taxon>Bacillales</taxon>
        <taxon>Bacillaceae</taxon>
        <taxon>Neobacillus</taxon>
    </lineage>
</organism>
<evidence type="ECO:0000313" key="2">
    <source>
        <dbReference type="EMBL" id="AZU64190.1"/>
    </source>
</evidence>
<accession>A0A3Q9QX22</accession>
<dbReference type="InterPro" id="IPR007809">
    <property type="entry name" value="FlgN-like"/>
</dbReference>
<name>A0A3Q9QX22_9BACI</name>
<evidence type="ECO:0008006" key="4">
    <source>
        <dbReference type="Google" id="ProtNLM"/>
    </source>
</evidence>
<dbReference type="InterPro" id="IPR036679">
    <property type="entry name" value="FlgN-like_sf"/>
</dbReference>
<dbReference type="EMBL" id="CP022572">
    <property type="protein sequence ID" value="AZU64190.1"/>
    <property type="molecule type" value="Genomic_DNA"/>
</dbReference>
<dbReference type="STRING" id="1193713.GCA_001636315_01847"/>
<dbReference type="GO" id="GO:0044780">
    <property type="term" value="P:bacterial-type flagellum assembly"/>
    <property type="evidence" value="ECO:0007669"/>
    <property type="project" value="InterPro"/>
</dbReference>
<dbReference type="AlphaFoldDB" id="A0A3Q9QX22"/>
<dbReference type="Pfam" id="PF05130">
    <property type="entry name" value="FlgN"/>
    <property type="match status" value="1"/>
</dbReference>
<protein>
    <recommendedName>
        <fullName evidence="4">Flagellar protein FlgN</fullName>
    </recommendedName>
</protein>
<keyword evidence="1" id="KW-1005">Bacterial flagellum biogenesis</keyword>
<dbReference type="Proteomes" id="UP000282892">
    <property type="component" value="Chromosome"/>
</dbReference>
<reference evidence="2 3" key="1">
    <citation type="submission" date="2017-07" db="EMBL/GenBank/DDBJ databases">
        <title>The complete genome sequence of Bacillus mesonae strain H20-5, an efficient strain improving plant abiotic stress resistance.</title>
        <authorList>
            <person name="Kim S.Y."/>
            <person name="Song H."/>
            <person name="Sang M.K."/>
            <person name="Weon H.-Y."/>
            <person name="Song J."/>
        </authorList>
    </citation>
    <scope>NUCLEOTIDE SEQUENCE [LARGE SCALE GENOMIC DNA]</scope>
    <source>
        <strain evidence="2 3">H20-5</strain>
    </source>
</reference>
<dbReference type="KEGG" id="nmk:CHR53_24745"/>
<evidence type="ECO:0000313" key="3">
    <source>
        <dbReference type="Proteomes" id="UP000282892"/>
    </source>
</evidence>
<keyword evidence="3" id="KW-1185">Reference proteome</keyword>
<dbReference type="OrthoDB" id="2851335at2"/>
<proteinExistence type="predicted"/>
<sequence>MNKLTEILQMLTDLHITLLETAKKKQEILVSAEINPLISVMADEARLIKKIKKVDEMRMEVLEHDNKYLPLSKLIEQQPDEDLHAEWTSKLFVLQKLFKEIDKVNKLNQQLLQQALTYTQFMIEQLLPPSKDSGLYSADTESQESREYARLFDLKA</sequence>
<gene>
    <name evidence="2" type="ORF">CHR53_24745</name>
</gene>